<evidence type="ECO:0000259" key="4">
    <source>
        <dbReference type="PROSITE" id="PS51720"/>
    </source>
</evidence>
<keyword evidence="6" id="KW-1185">Reference proteome</keyword>
<dbReference type="EMBL" id="JAYKXH010000002">
    <property type="protein sequence ID" value="KAK7175608.1"/>
    <property type="molecule type" value="Genomic_DNA"/>
</dbReference>
<name>A0AAN9DKV2_9TELE</name>
<dbReference type="Pfam" id="PF04548">
    <property type="entry name" value="AIG1"/>
    <property type="match status" value="2"/>
</dbReference>
<proteinExistence type="inferred from homology"/>
<dbReference type="FunFam" id="3.40.50.300:FF:000366">
    <property type="entry name" value="GTPase, IMAP family member 2"/>
    <property type="match status" value="1"/>
</dbReference>
<evidence type="ECO:0000256" key="2">
    <source>
        <dbReference type="ARBA" id="ARBA00022741"/>
    </source>
</evidence>
<feature type="domain" description="AIG1-type G" evidence="4">
    <location>
        <begin position="1"/>
        <end position="173"/>
    </location>
</feature>
<dbReference type="PANTHER" id="PTHR10903:SF188">
    <property type="entry name" value="GTPASE IMAP FAMILY MEMBER 2-LIKE-RELATED"/>
    <property type="match status" value="1"/>
</dbReference>
<dbReference type="InterPro" id="IPR027417">
    <property type="entry name" value="P-loop_NTPase"/>
</dbReference>
<feature type="domain" description="AIG1-type G" evidence="4">
    <location>
        <begin position="219"/>
        <end position="420"/>
    </location>
</feature>
<dbReference type="CDD" id="cd01852">
    <property type="entry name" value="AIG1"/>
    <property type="match status" value="1"/>
</dbReference>
<evidence type="ECO:0000256" key="3">
    <source>
        <dbReference type="ARBA" id="ARBA00023134"/>
    </source>
</evidence>
<dbReference type="Gene3D" id="3.40.50.300">
    <property type="entry name" value="P-loop containing nucleotide triphosphate hydrolases"/>
    <property type="match status" value="2"/>
</dbReference>
<dbReference type="Proteomes" id="UP001364617">
    <property type="component" value="Unassembled WGS sequence"/>
</dbReference>
<dbReference type="InterPro" id="IPR045058">
    <property type="entry name" value="GIMA/IAN/Toc"/>
</dbReference>
<dbReference type="InterPro" id="IPR006703">
    <property type="entry name" value="G_AIG1"/>
</dbReference>
<comment type="caution">
    <text evidence="5">The sequence shown here is derived from an EMBL/GenBank/DDBJ whole genome shotgun (WGS) entry which is preliminary data.</text>
</comment>
<keyword evidence="2" id="KW-0547">Nucleotide-binding</keyword>
<sequence>MQYWVERHLKKAEPESEIQRGRVEDRNISIIDTPGLFNPQLTDEELQKQMMKSLDLSDPVPHVFLLIINLETCREEQRNVVEQILENFGAQAMRFTMVLFIGRDKISRKEWIQIIESENIKELLNYFGGRYHVINSRSECDPYQISTLLKSIDEVLKNYGGQNYSHKIYPKKEEMKEEVKLNLREKDSADQRDLRKQVESQEEMEGLIQKIARESSLIKLDLRIVLLGKTGSGKSSTGNTIIGNFVFNQGISAESVTRHCQRHVTAVEEDKTISVITTPGLYDTSVSEEELKKDIEKCIYMSAPGPHVFLLVIRLGVRFTDEEKKTVTLIQKNFGEEASHHTIIPFAHTDLLKGLSLDEYISESNDLKALVDECGGRFHSFNNEDMSNRSQVTELLQKIDKMVRINGGQHYTNEIFEEAQRRIEQEAFKQKLRDYGQTALTVIGGGAVVVGGAIVGGARAAATGVAAAIATLAIAKGK</sequence>
<dbReference type="AlphaFoldDB" id="A0AAN9DKV2"/>
<dbReference type="PROSITE" id="PS51720">
    <property type="entry name" value="G_AIG1"/>
    <property type="match status" value="2"/>
</dbReference>
<dbReference type="PANTHER" id="PTHR10903">
    <property type="entry name" value="GTPASE, IMAP FAMILY MEMBER-RELATED"/>
    <property type="match status" value="1"/>
</dbReference>
<reference evidence="5 6" key="1">
    <citation type="submission" date="2024-02" db="EMBL/GenBank/DDBJ databases">
        <title>Chromosome-level genome assembly of the Eurasian Minnow (Phoxinus phoxinus).</title>
        <authorList>
            <person name="Oriowo T.O."/>
            <person name="Martin S."/>
            <person name="Stange M."/>
            <person name="Chrysostomakis Y."/>
            <person name="Brown T."/>
            <person name="Winkler S."/>
            <person name="Kukowka S."/>
            <person name="Myers E.W."/>
            <person name="Bohne A."/>
        </authorList>
    </citation>
    <scope>NUCLEOTIDE SEQUENCE [LARGE SCALE GENOMIC DNA]</scope>
    <source>
        <strain evidence="5">ZFMK-TIS-60720</strain>
        <tissue evidence="5">Whole Organism</tissue>
    </source>
</reference>
<protein>
    <recommendedName>
        <fullName evidence="4">AIG1-type G domain-containing protein</fullName>
    </recommendedName>
</protein>
<gene>
    <name evidence="5" type="ORF">R3I93_002516</name>
</gene>
<dbReference type="GO" id="GO:0005525">
    <property type="term" value="F:GTP binding"/>
    <property type="evidence" value="ECO:0007669"/>
    <property type="project" value="UniProtKB-KW"/>
</dbReference>
<comment type="similarity">
    <text evidence="1">Belongs to the TRAFAC class TrmE-Era-EngA-EngB-Septin-like GTPase superfamily. AIG1/Toc34/Toc159-like paraseptin GTPase family. IAN subfamily.</text>
</comment>
<dbReference type="SUPFAM" id="SSF52540">
    <property type="entry name" value="P-loop containing nucleoside triphosphate hydrolases"/>
    <property type="match status" value="2"/>
</dbReference>
<evidence type="ECO:0000313" key="5">
    <source>
        <dbReference type="EMBL" id="KAK7175608.1"/>
    </source>
</evidence>
<evidence type="ECO:0000313" key="6">
    <source>
        <dbReference type="Proteomes" id="UP001364617"/>
    </source>
</evidence>
<organism evidence="5 6">
    <name type="scientific">Phoxinus phoxinus</name>
    <name type="common">Eurasian minnow</name>
    <dbReference type="NCBI Taxonomy" id="58324"/>
    <lineage>
        <taxon>Eukaryota</taxon>
        <taxon>Metazoa</taxon>
        <taxon>Chordata</taxon>
        <taxon>Craniata</taxon>
        <taxon>Vertebrata</taxon>
        <taxon>Euteleostomi</taxon>
        <taxon>Actinopterygii</taxon>
        <taxon>Neopterygii</taxon>
        <taxon>Teleostei</taxon>
        <taxon>Ostariophysi</taxon>
        <taxon>Cypriniformes</taxon>
        <taxon>Leuciscidae</taxon>
        <taxon>Phoxininae</taxon>
        <taxon>Phoxinus</taxon>
    </lineage>
</organism>
<keyword evidence="3" id="KW-0342">GTP-binding</keyword>
<evidence type="ECO:0000256" key="1">
    <source>
        <dbReference type="ARBA" id="ARBA00008535"/>
    </source>
</evidence>
<accession>A0AAN9DKV2</accession>